<keyword evidence="1" id="KW-0812">Transmembrane</keyword>
<dbReference type="Proteomes" id="UP001228690">
    <property type="component" value="Chromosome"/>
</dbReference>
<protein>
    <submittedName>
        <fullName evidence="2">Uncharacterized protein</fullName>
    </submittedName>
</protein>
<evidence type="ECO:0000313" key="3">
    <source>
        <dbReference type="Proteomes" id="UP001228690"/>
    </source>
</evidence>
<feature type="transmembrane region" description="Helical" evidence="1">
    <location>
        <begin position="35"/>
        <end position="56"/>
    </location>
</feature>
<evidence type="ECO:0000313" key="2">
    <source>
        <dbReference type="EMBL" id="WGK69300.1"/>
    </source>
</evidence>
<keyword evidence="1" id="KW-0472">Membrane</keyword>
<dbReference type="EMBL" id="CP123443">
    <property type="protein sequence ID" value="WGK69300.1"/>
    <property type="molecule type" value="Genomic_DNA"/>
</dbReference>
<name>A0ABY8MIV5_9SPIO</name>
<proteinExistence type="predicted"/>
<evidence type="ECO:0000256" key="1">
    <source>
        <dbReference type="SAM" id="Phobius"/>
    </source>
</evidence>
<dbReference type="RefSeq" id="WP_326927482.1">
    <property type="nucleotide sequence ID" value="NZ_CP123443.1"/>
</dbReference>
<organism evidence="2 3">
    <name type="scientific">Candidatus Haliotispira prima</name>
    <dbReference type="NCBI Taxonomy" id="3034016"/>
    <lineage>
        <taxon>Bacteria</taxon>
        <taxon>Pseudomonadati</taxon>
        <taxon>Spirochaetota</taxon>
        <taxon>Spirochaetia</taxon>
        <taxon>Spirochaetales</taxon>
        <taxon>Spirochaetaceae</taxon>
        <taxon>Candidatus Haliotispira</taxon>
    </lineage>
</organism>
<keyword evidence="3" id="KW-1185">Reference proteome</keyword>
<sequence length="325" mass="35639">MVQYPISNIQYPISNIQFFDEWNIRQYYYFLSKKLFSLSLFSCFFISLFLLLFLGACSDPPGSSNPGPGTGDPHPEEQTFTPSISWRGIRAVELQINTKESVAVAFIVRAASEAAPSYADVETNIALQSRSVTSGIHYFYTAMHHGSNQNLSANITAATAGDYLTAGTAYKAYVFQDKKLVNTLDFSTLALPAAADWDGIKPFIDGTFPYRADTYQIDIQEGSVVLMPIYMKELFDVQGIQVVRPDGGIVVNCQLPSAGGACLGNASGGYTMRQNFEHTTVAADTYARFDFGIRQLAAVDAVSDGLWTFTESAAGRNRQVTLNVH</sequence>
<accession>A0ABY8MIV5</accession>
<gene>
    <name evidence="2" type="ORF">P0082_00140</name>
</gene>
<reference evidence="2 3" key="1">
    <citation type="submission" date="2023-04" db="EMBL/GenBank/DDBJ databases">
        <title>Spirochaete genome identified in red abalone sample constitutes a novel genus.</title>
        <authorList>
            <person name="Sharma S.P."/>
            <person name="Purcell C.M."/>
            <person name="Hyde J.R."/>
            <person name="Severin A.J."/>
        </authorList>
    </citation>
    <scope>NUCLEOTIDE SEQUENCE [LARGE SCALE GENOMIC DNA]</scope>
    <source>
        <strain evidence="2 3">SP-2023</strain>
    </source>
</reference>
<keyword evidence="1" id="KW-1133">Transmembrane helix</keyword>